<evidence type="ECO:0000256" key="2">
    <source>
        <dbReference type="SAM" id="MobiDB-lite"/>
    </source>
</evidence>
<feature type="compositionally biased region" description="Basic residues" evidence="2">
    <location>
        <begin position="138"/>
        <end position="151"/>
    </location>
</feature>
<dbReference type="Proteomes" id="UP001085076">
    <property type="component" value="Miscellaneous, Linkage group lg03"/>
</dbReference>
<accession>A0A9D5CSM0</accession>
<feature type="compositionally biased region" description="Basic and acidic residues" evidence="2">
    <location>
        <begin position="57"/>
        <end position="75"/>
    </location>
</feature>
<dbReference type="EMBL" id="JAGGNH010000003">
    <property type="protein sequence ID" value="KAJ0979041.1"/>
    <property type="molecule type" value="Genomic_DNA"/>
</dbReference>
<comment type="caution">
    <text evidence="3">The sequence shown here is derived from an EMBL/GenBank/DDBJ whole genome shotgun (WGS) entry which is preliminary data.</text>
</comment>
<feature type="region of interest" description="Disordered" evidence="2">
    <location>
        <begin position="224"/>
        <end position="251"/>
    </location>
</feature>
<sequence length="546" mass="61030">MLGEEAINSSTWVLRQLDESGISKTVLEVSRPCEGMEASKCAKSLLDKARARAEKLNTARLEKQKKAELRKKVAAEEPGTGSTNEPAAVEESSTPQGNDELHPPQEVEVEPPTHSETVSRKRARDSEEVVEDEPARKMASRKKQVVSKGKKRQPEPSHPPNTERALAISPLSSSVFLREGHFHLPEILRDFAEDEVEIIGTSERVNTDPTISFDPVRIRVTRPTRPSSSFRACGPSFSEGSKGSSHVDPREGILVDDPKVAASVIKSALPEEIESRLGRLSRLDLAELLRLQGLSNLFLSHRYRQVFWKKKRRGWMSLLTEYIRRSNETWKRGGPETFGERAQGQGEDFILGERDCCFECKQFRAPQEFKSSRSLGRSFAEKKLSEAKEEVKAVSLEITSLRGVAEFLEKENGELLKQLKDSNSTLVTITSERDALRNNHESISKEVEACQKSLSESKQKVEELEMVCSEARQVTESALEEARDEGREESFPVLKEFVLKFPNADFANLTYIEALEALAGGARDANMEEELGNNDGVTTTFLKGSE</sequence>
<evidence type="ECO:0000313" key="3">
    <source>
        <dbReference type="EMBL" id="KAJ0979041.1"/>
    </source>
</evidence>
<protein>
    <submittedName>
        <fullName evidence="3">Uncharacterized protein</fullName>
    </submittedName>
</protein>
<reference evidence="3" key="2">
    <citation type="journal article" date="2022" name="Hortic Res">
        <title>The genome of Dioscorea zingiberensis sheds light on the biosynthesis, origin and evolution of the medicinally important diosgenin saponins.</title>
        <authorList>
            <person name="Li Y."/>
            <person name="Tan C."/>
            <person name="Li Z."/>
            <person name="Guo J."/>
            <person name="Li S."/>
            <person name="Chen X."/>
            <person name="Wang C."/>
            <person name="Dai X."/>
            <person name="Yang H."/>
            <person name="Song W."/>
            <person name="Hou L."/>
            <person name="Xu J."/>
            <person name="Tong Z."/>
            <person name="Xu A."/>
            <person name="Yuan X."/>
            <person name="Wang W."/>
            <person name="Yang Q."/>
            <person name="Chen L."/>
            <person name="Sun Z."/>
            <person name="Wang K."/>
            <person name="Pan B."/>
            <person name="Chen J."/>
            <person name="Bao Y."/>
            <person name="Liu F."/>
            <person name="Qi X."/>
            <person name="Gang D.R."/>
            <person name="Wen J."/>
            <person name="Li J."/>
        </authorList>
    </citation>
    <scope>NUCLEOTIDE SEQUENCE</scope>
    <source>
        <strain evidence="3">Dzin_1.0</strain>
    </source>
</reference>
<organism evidence="3 4">
    <name type="scientific">Dioscorea zingiberensis</name>
    <dbReference type="NCBI Taxonomy" id="325984"/>
    <lineage>
        <taxon>Eukaryota</taxon>
        <taxon>Viridiplantae</taxon>
        <taxon>Streptophyta</taxon>
        <taxon>Embryophyta</taxon>
        <taxon>Tracheophyta</taxon>
        <taxon>Spermatophyta</taxon>
        <taxon>Magnoliopsida</taxon>
        <taxon>Liliopsida</taxon>
        <taxon>Dioscoreales</taxon>
        <taxon>Dioscoreaceae</taxon>
        <taxon>Dioscorea</taxon>
    </lineage>
</organism>
<gene>
    <name evidence="3" type="ORF">J5N97_014515</name>
</gene>
<feature type="compositionally biased region" description="Polar residues" evidence="2">
    <location>
        <begin position="80"/>
        <end position="97"/>
    </location>
</feature>
<dbReference type="AlphaFoldDB" id="A0A9D5CSM0"/>
<keyword evidence="4" id="KW-1185">Reference proteome</keyword>
<feature type="region of interest" description="Disordered" evidence="2">
    <location>
        <begin position="57"/>
        <end position="167"/>
    </location>
</feature>
<feature type="coiled-coil region" evidence="1">
    <location>
        <begin position="377"/>
        <end position="474"/>
    </location>
</feature>
<feature type="compositionally biased region" description="Basic and acidic residues" evidence="2">
    <location>
        <begin position="99"/>
        <end position="127"/>
    </location>
</feature>
<reference evidence="3" key="1">
    <citation type="submission" date="2021-03" db="EMBL/GenBank/DDBJ databases">
        <authorList>
            <person name="Li Z."/>
            <person name="Yang C."/>
        </authorList>
    </citation>
    <scope>NUCLEOTIDE SEQUENCE</scope>
    <source>
        <strain evidence="3">Dzin_1.0</strain>
        <tissue evidence="3">Leaf</tissue>
    </source>
</reference>
<evidence type="ECO:0000256" key="1">
    <source>
        <dbReference type="SAM" id="Coils"/>
    </source>
</evidence>
<keyword evidence="1" id="KW-0175">Coiled coil</keyword>
<evidence type="ECO:0000313" key="4">
    <source>
        <dbReference type="Proteomes" id="UP001085076"/>
    </source>
</evidence>
<name>A0A9D5CSM0_9LILI</name>
<proteinExistence type="predicted"/>